<dbReference type="InterPro" id="IPR020942">
    <property type="entry name" value="Cyt_c_III_dom"/>
</dbReference>
<evidence type="ECO:0000256" key="5">
    <source>
        <dbReference type="ARBA" id="ARBA00023004"/>
    </source>
</evidence>
<dbReference type="CDD" id="cd08168">
    <property type="entry name" value="Cytochrom_C3"/>
    <property type="match status" value="1"/>
</dbReference>
<comment type="caution">
    <text evidence="9">The sequence shown here is derived from an EMBL/GenBank/DDBJ whole genome shotgun (WGS) entry which is preliminary data.</text>
</comment>
<name>A0A4S2H4R6_9PROT</name>
<feature type="transmembrane region" description="Helical" evidence="6">
    <location>
        <begin position="12"/>
        <end position="36"/>
    </location>
</feature>
<dbReference type="GO" id="GO:0009055">
    <property type="term" value="F:electron transfer activity"/>
    <property type="evidence" value="ECO:0007669"/>
    <property type="project" value="InterPro"/>
</dbReference>
<dbReference type="GO" id="GO:0020037">
    <property type="term" value="F:heme binding"/>
    <property type="evidence" value="ECO:0007669"/>
    <property type="project" value="InterPro"/>
</dbReference>
<dbReference type="AlphaFoldDB" id="A0A4S2H4R6"/>
<evidence type="ECO:0000256" key="4">
    <source>
        <dbReference type="ARBA" id="ARBA00022982"/>
    </source>
</evidence>
<keyword evidence="10" id="KW-1185">Reference proteome</keyword>
<dbReference type="InterPro" id="IPR036280">
    <property type="entry name" value="Multihaem_cyt_sf"/>
</dbReference>
<dbReference type="SUPFAM" id="SSF48695">
    <property type="entry name" value="Multiheme cytochromes"/>
    <property type="match status" value="1"/>
</dbReference>
<evidence type="ECO:0000313" key="10">
    <source>
        <dbReference type="Proteomes" id="UP000308054"/>
    </source>
</evidence>
<evidence type="ECO:0000313" key="9">
    <source>
        <dbReference type="EMBL" id="TGY90616.1"/>
    </source>
</evidence>
<keyword evidence="4" id="KW-0249">Electron transport</keyword>
<keyword evidence="3" id="KW-0479">Metal-binding</keyword>
<dbReference type="Pfam" id="PF02085">
    <property type="entry name" value="Cytochrom_CIII"/>
    <property type="match status" value="1"/>
</dbReference>
<reference evidence="9 10" key="1">
    <citation type="journal article" date="2017" name="Int. J. Syst. Evol. Microbiol.">
        <title>Marinicauda algicola sp. nov., isolated from a marine red alga Rhodosorus marinus.</title>
        <authorList>
            <person name="Jeong S.E."/>
            <person name="Jeon S.H."/>
            <person name="Chun B.H."/>
            <person name="Kim D.W."/>
            <person name="Jeon C.O."/>
        </authorList>
    </citation>
    <scope>NUCLEOTIDE SEQUENCE [LARGE SCALE GENOMIC DNA]</scope>
    <source>
        <strain evidence="9 10">JCM 31718</strain>
    </source>
</reference>
<keyword evidence="1" id="KW-0813">Transport</keyword>
<evidence type="ECO:0000259" key="8">
    <source>
        <dbReference type="Pfam" id="PF14522"/>
    </source>
</evidence>
<organism evidence="9 10">
    <name type="scientific">Marinicauda algicola</name>
    <dbReference type="NCBI Taxonomy" id="2029849"/>
    <lineage>
        <taxon>Bacteria</taxon>
        <taxon>Pseudomonadati</taxon>
        <taxon>Pseudomonadota</taxon>
        <taxon>Alphaproteobacteria</taxon>
        <taxon>Maricaulales</taxon>
        <taxon>Maricaulaceae</taxon>
        <taxon>Marinicauda</taxon>
    </lineage>
</organism>
<evidence type="ECO:0000259" key="7">
    <source>
        <dbReference type="Pfam" id="PF02085"/>
    </source>
</evidence>
<feature type="domain" description="Cytochrome c7-like" evidence="8">
    <location>
        <begin position="128"/>
        <end position="219"/>
    </location>
</feature>
<dbReference type="Pfam" id="PF14522">
    <property type="entry name" value="Cytochrome_C7"/>
    <property type="match status" value="1"/>
</dbReference>
<gene>
    <name evidence="9" type="ORF">E5163_05725</name>
</gene>
<keyword evidence="6" id="KW-0812">Transmembrane</keyword>
<keyword evidence="2" id="KW-0349">Heme</keyword>
<dbReference type="PANTHER" id="PTHR39425">
    <property type="entry name" value="LIPOPROTEIN CYTOCHROME C"/>
    <property type="match status" value="1"/>
</dbReference>
<sequence>MAQIFQRTADAWLRLFLTGLAIAIPGIFLLLAILAVNPTQYGAALGFAPQQPVAFSHRHHAGELGISCVNCHVSAERAASAGFPPIETCMACHSQIWTNAEELEPVREAFLAGEPIAWTRVHDLPDFVYFDHGVHVQAGVACASCHGDVTQMPLLQKAEPMTMRFCLDCHRDPAPNLVAREAVYDPHPHSDEYERLSLFMASARVQNPEALDNCNACHR</sequence>
<evidence type="ECO:0000256" key="3">
    <source>
        <dbReference type="ARBA" id="ARBA00022723"/>
    </source>
</evidence>
<evidence type="ECO:0000256" key="6">
    <source>
        <dbReference type="SAM" id="Phobius"/>
    </source>
</evidence>
<dbReference type="PANTHER" id="PTHR39425:SF1">
    <property type="entry name" value="CYTOCHROME C7-LIKE DOMAIN-CONTAINING PROTEIN"/>
    <property type="match status" value="1"/>
</dbReference>
<dbReference type="Proteomes" id="UP000308054">
    <property type="component" value="Unassembled WGS sequence"/>
</dbReference>
<keyword evidence="6" id="KW-1133">Transmembrane helix</keyword>
<feature type="domain" description="Class III cytochrome C" evidence="7">
    <location>
        <begin position="48"/>
        <end position="97"/>
    </location>
</feature>
<keyword evidence="6" id="KW-0472">Membrane</keyword>
<evidence type="ECO:0000256" key="1">
    <source>
        <dbReference type="ARBA" id="ARBA00022448"/>
    </source>
</evidence>
<dbReference type="Gene3D" id="3.90.10.10">
    <property type="entry name" value="Cytochrome C3"/>
    <property type="match status" value="2"/>
</dbReference>
<dbReference type="InterPro" id="IPR029467">
    <property type="entry name" value="Cyt_c7-like"/>
</dbReference>
<dbReference type="EMBL" id="SRXW01000001">
    <property type="protein sequence ID" value="TGY90616.1"/>
    <property type="molecule type" value="Genomic_DNA"/>
</dbReference>
<dbReference type="RefSeq" id="WP_135995114.1">
    <property type="nucleotide sequence ID" value="NZ_CP071057.1"/>
</dbReference>
<dbReference type="OrthoDB" id="9814800at2"/>
<evidence type="ECO:0000256" key="2">
    <source>
        <dbReference type="ARBA" id="ARBA00022617"/>
    </source>
</evidence>
<keyword evidence="5" id="KW-0408">Iron</keyword>
<protein>
    <submittedName>
        <fullName evidence="9">Cytochrome C</fullName>
    </submittedName>
</protein>
<dbReference type="GO" id="GO:0046872">
    <property type="term" value="F:metal ion binding"/>
    <property type="evidence" value="ECO:0007669"/>
    <property type="project" value="UniProtKB-KW"/>
</dbReference>
<accession>A0A4S2H4R6</accession>
<proteinExistence type="predicted"/>